<proteinExistence type="predicted"/>
<dbReference type="Proteomes" id="UP000054342">
    <property type="component" value="Unassembled WGS sequence"/>
</dbReference>
<keyword evidence="2" id="KW-1185">Reference proteome</keyword>
<protein>
    <submittedName>
        <fullName evidence="1">Uncharacterized protein</fullName>
    </submittedName>
</protein>
<evidence type="ECO:0000313" key="1">
    <source>
        <dbReference type="EMBL" id="KIW59354.1"/>
    </source>
</evidence>
<dbReference type="STRING" id="348802.A0A0D2FGT0"/>
<dbReference type="AlphaFoldDB" id="A0A0D2FGT0"/>
<organism evidence="1 2">
    <name type="scientific">Exophiala xenobiotica</name>
    <dbReference type="NCBI Taxonomy" id="348802"/>
    <lineage>
        <taxon>Eukaryota</taxon>
        <taxon>Fungi</taxon>
        <taxon>Dikarya</taxon>
        <taxon>Ascomycota</taxon>
        <taxon>Pezizomycotina</taxon>
        <taxon>Eurotiomycetes</taxon>
        <taxon>Chaetothyriomycetidae</taxon>
        <taxon>Chaetothyriales</taxon>
        <taxon>Herpotrichiellaceae</taxon>
        <taxon>Exophiala</taxon>
    </lineage>
</organism>
<sequence>MSNNYDNVVDSKIGDGDSVHGVTLGTVRLRHETTNEIILAPKPSDDPDDPPPREKNYIFALSYFSFFIYDIYALGPSAGGVAIATTCFGATPTDPNFLTYVGKVTYFFTGASLTIGIGQFI</sequence>
<dbReference type="EMBL" id="KN847318">
    <property type="protein sequence ID" value="KIW59354.1"/>
    <property type="molecule type" value="Genomic_DNA"/>
</dbReference>
<dbReference type="GeneID" id="25325716"/>
<gene>
    <name evidence="1" type="ORF">PV05_03808</name>
</gene>
<name>A0A0D2FGT0_9EURO</name>
<accession>A0A0D2FGT0</accession>
<dbReference type="HOGENOM" id="CLU_2038102_0_0_1"/>
<dbReference type="RefSeq" id="XP_013319938.1">
    <property type="nucleotide sequence ID" value="XM_013464484.1"/>
</dbReference>
<evidence type="ECO:0000313" key="2">
    <source>
        <dbReference type="Proteomes" id="UP000054342"/>
    </source>
</evidence>
<reference evidence="1 2" key="1">
    <citation type="submission" date="2015-01" db="EMBL/GenBank/DDBJ databases">
        <title>The Genome Sequence of Exophiala xenobiotica CBS118157.</title>
        <authorList>
            <consortium name="The Broad Institute Genomics Platform"/>
            <person name="Cuomo C."/>
            <person name="de Hoog S."/>
            <person name="Gorbushina A."/>
            <person name="Stielow B."/>
            <person name="Teixiera M."/>
            <person name="Abouelleil A."/>
            <person name="Chapman S.B."/>
            <person name="Priest M."/>
            <person name="Young S.K."/>
            <person name="Wortman J."/>
            <person name="Nusbaum C."/>
            <person name="Birren B."/>
        </authorList>
    </citation>
    <scope>NUCLEOTIDE SEQUENCE [LARGE SCALE GENOMIC DNA]</scope>
    <source>
        <strain evidence="1 2">CBS 118157</strain>
    </source>
</reference>